<reference evidence="2 3" key="1">
    <citation type="submission" date="2018-09" db="EMBL/GenBank/DDBJ databases">
        <title>Genomic Encyclopedia of Archaeal and Bacterial Type Strains, Phase II (KMG-II): from individual species to whole genera.</title>
        <authorList>
            <person name="Goeker M."/>
        </authorList>
    </citation>
    <scope>NUCLEOTIDE SEQUENCE [LARGE SCALE GENOMIC DNA]</scope>
    <source>
        <strain evidence="2 3">DSM 27148</strain>
    </source>
</reference>
<dbReference type="AlphaFoldDB" id="A0A419W8L9"/>
<evidence type="ECO:0000256" key="1">
    <source>
        <dbReference type="SAM" id="MobiDB-lite"/>
    </source>
</evidence>
<feature type="region of interest" description="Disordered" evidence="1">
    <location>
        <begin position="1"/>
        <end position="57"/>
    </location>
</feature>
<proteinExistence type="predicted"/>
<keyword evidence="3" id="KW-1185">Reference proteome</keyword>
<dbReference type="EMBL" id="RAPN01000001">
    <property type="protein sequence ID" value="RKD91789.1"/>
    <property type="molecule type" value="Genomic_DNA"/>
</dbReference>
<evidence type="ECO:0000313" key="3">
    <source>
        <dbReference type="Proteomes" id="UP000283387"/>
    </source>
</evidence>
<evidence type="ECO:0000313" key="2">
    <source>
        <dbReference type="EMBL" id="RKD91789.1"/>
    </source>
</evidence>
<organism evidence="2 3">
    <name type="scientific">Mangrovibacterium diazotrophicum</name>
    <dbReference type="NCBI Taxonomy" id="1261403"/>
    <lineage>
        <taxon>Bacteria</taxon>
        <taxon>Pseudomonadati</taxon>
        <taxon>Bacteroidota</taxon>
        <taxon>Bacteroidia</taxon>
        <taxon>Marinilabiliales</taxon>
        <taxon>Prolixibacteraceae</taxon>
        <taxon>Mangrovibacterium</taxon>
    </lineage>
</organism>
<name>A0A419W8L9_9BACT</name>
<protein>
    <submittedName>
        <fullName evidence="2">Uncharacterized protein</fullName>
    </submittedName>
</protein>
<accession>A0A419W8L9</accession>
<sequence>MISNKHGPPGWLHPPNKGAPRGPSPGTGANQIDMMTGCFNRNGRSMPEEKVNADRSKFKSAQSDVMILGLL</sequence>
<comment type="caution">
    <text evidence="2">The sequence shown here is derived from an EMBL/GenBank/DDBJ whole genome shotgun (WGS) entry which is preliminary data.</text>
</comment>
<feature type="compositionally biased region" description="Basic and acidic residues" evidence="1">
    <location>
        <begin position="46"/>
        <end position="57"/>
    </location>
</feature>
<dbReference type="Proteomes" id="UP000283387">
    <property type="component" value="Unassembled WGS sequence"/>
</dbReference>
<gene>
    <name evidence="2" type="ORF">BC643_2155</name>
</gene>